<organism evidence="2 3">
    <name type="scientific">Agromyces aureus</name>
    <dbReference type="NCBI Taxonomy" id="453304"/>
    <lineage>
        <taxon>Bacteria</taxon>
        <taxon>Bacillati</taxon>
        <taxon>Actinomycetota</taxon>
        <taxon>Actinomycetes</taxon>
        <taxon>Micrococcales</taxon>
        <taxon>Microbacteriaceae</taxon>
        <taxon>Agromyces</taxon>
    </lineage>
</organism>
<reference evidence="2 3" key="1">
    <citation type="journal article" date="2016" name="Int. J. Syst. Evol. Microbiol.">
        <title>Agromyces aureus sp. nov., isolated from the rhizosphere of Salix caprea L. grown in a heavy-metal-contaminated soil.</title>
        <authorList>
            <person name="Corretto E."/>
            <person name="Antonielli L."/>
            <person name="Sessitsch A."/>
            <person name="Compant S."/>
            <person name="Gorfer M."/>
            <person name="Kuffner M."/>
            <person name="Brader G."/>
        </authorList>
    </citation>
    <scope>NUCLEOTIDE SEQUENCE [LARGE SCALE GENOMIC DNA]</scope>
    <source>
        <strain evidence="2 3">AR33</strain>
    </source>
</reference>
<protein>
    <recommendedName>
        <fullName evidence="4">DUF11 domain-containing protein</fullName>
    </recommendedName>
</protein>
<dbReference type="Proteomes" id="UP000078437">
    <property type="component" value="Chromosome"/>
</dbReference>
<reference evidence="3" key="2">
    <citation type="submission" date="2016-01" db="EMBL/GenBank/DDBJ databases">
        <title>Complete genome sequence of Agromyces aureus AR33T and comparison with related organisms.</title>
        <authorList>
            <person name="Corretto E."/>
            <person name="Antonielli L."/>
            <person name="Sessitsch A."/>
            <person name="Brader G."/>
        </authorList>
    </citation>
    <scope>NUCLEOTIDE SEQUENCE [LARGE SCALE GENOMIC DNA]</scope>
    <source>
        <strain evidence="3">AR33</strain>
    </source>
</reference>
<evidence type="ECO:0000313" key="3">
    <source>
        <dbReference type="Proteomes" id="UP000078437"/>
    </source>
</evidence>
<keyword evidence="3" id="KW-1185">Reference proteome</keyword>
<proteinExistence type="predicted"/>
<feature type="signal peptide" evidence="1">
    <location>
        <begin position="1"/>
        <end position="20"/>
    </location>
</feature>
<dbReference type="STRING" id="453304.ATC03_01890"/>
<dbReference type="EMBL" id="CP013979">
    <property type="protein sequence ID" value="ANJ25696.1"/>
    <property type="molecule type" value="Genomic_DNA"/>
</dbReference>
<evidence type="ECO:0008006" key="4">
    <source>
        <dbReference type="Google" id="ProtNLM"/>
    </source>
</evidence>
<dbReference type="KEGG" id="agy:ATC03_01890"/>
<name>A0A191WBR2_9MICO</name>
<sequence length="1082" mass="111954">MTLAVLLGASMLGPVSVAAAADEPAYSVDVVTAPKSAAGGGRVTATVTVTTNRPDAYPDLARLSVGLDWNPPAGLTLRTTAPDAPVGCDGYRTADGSYSSAPVRGGACDVTPSPTVGGVVAFTYVFALSGVPPSLPVVQVSTVRGWEDTGDGLASFDLVAEDIVGDQDYFEMGPVFSAAVSVDRKVSTTGIGERVTATFTVVHAPSAAPTMNGSQVQFAINWPTFFTPVGGTTPADACDDGLINGSCAITEPTSARKTTVFTMQFDVPPGNGGQGAVSIIGQGGWYVPPGPIISIAPLQQDASIRLAADGERGAGAGGGSGGPGGVRGAAVATAADVRQAIVKAAPTPRPPGALDIPGTWTGVEAASVIALYRPFPMEIELRPQLSTLGEEGIEGVVRVRHDEAAAVTLFGLELDVDLSPDAALVPVGDPVGCATYVAGICTIVGLDAPGSEVEITMAFAPPDEVGVGFLAADQVAGRFEFDGGVVAAPDPWLESAYDSQITDAELVTLDVVLSEDYVWEGGPMLSALVTPTRAAREVEEDSSSYELWGTLFVRMAITWPDYLTPMSTPTGCTPQVTGMVCEVVLEEPGAGPTVALAFSIGPGVVDGLVAAEGVFLQNTFGDESTDLPVEWIVPDDEPLGPVEPFIPLDVEVERDLVWEGGDDVGATITATRNSFVTGSLRDPLGSLVVEVAITWPAFLHPTAPPTGCESWDGTICTITLSKPGAVALIGLEFSVGGAPPGSVLTGDVRAEATRLFELNADGPQELPTEWVTPDADPVTRIRATVTLDLALDRDPGYTGGKQLVVTTTITRESPGATLPGLEVGLDFDWAGYLTKTADTGCASFSGTTCVVTGLDAPGASAVVTLTFAMPPPTLPPVPEVLPRTNDLAVDGVSLSFVPPPPPAPEPEPVPEPEPWPPDGCFINDEGVCVCTDEFVVCPTPPPVLPEEPDPAPVPEPLDGTLPPSWIGEDREPFTVLQPNLLIAQTVASPGDGIEAYGKYLPPNANVTLRWEGLATMSAVQWPNPDDPTEARWSLVILRWQFAGARTLIMHSEDGQFADIPSSNQLLVVPRTGMGPDLVGRGG</sequence>
<evidence type="ECO:0000313" key="2">
    <source>
        <dbReference type="EMBL" id="ANJ25696.1"/>
    </source>
</evidence>
<gene>
    <name evidence="2" type="ORF">ATC03_01890</name>
</gene>
<dbReference type="AlphaFoldDB" id="A0A191WBR2"/>
<keyword evidence="1" id="KW-0732">Signal</keyword>
<evidence type="ECO:0000256" key="1">
    <source>
        <dbReference type="SAM" id="SignalP"/>
    </source>
</evidence>
<accession>A0A191WBR2</accession>
<feature type="chain" id="PRO_5008249281" description="DUF11 domain-containing protein" evidence="1">
    <location>
        <begin position="21"/>
        <end position="1082"/>
    </location>
</feature>